<dbReference type="Pfam" id="PF04253">
    <property type="entry name" value="TFR_dimer"/>
    <property type="match status" value="1"/>
</dbReference>
<dbReference type="InterPro" id="IPR007484">
    <property type="entry name" value="Peptidase_M28"/>
</dbReference>
<comment type="similarity">
    <text evidence="1">Belongs to the peptidase M28 family. M28B subfamily.</text>
</comment>
<dbReference type="PANTHER" id="PTHR10404">
    <property type="entry name" value="N-ACETYLATED-ALPHA-LINKED ACIDIC DIPEPTIDASE"/>
    <property type="match status" value="1"/>
</dbReference>
<organism evidence="7 8">
    <name type="scientific">Apiospora rasikravindrae</name>
    <dbReference type="NCBI Taxonomy" id="990691"/>
    <lineage>
        <taxon>Eukaryota</taxon>
        <taxon>Fungi</taxon>
        <taxon>Dikarya</taxon>
        <taxon>Ascomycota</taxon>
        <taxon>Pezizomycotina</taxon>
        <taxon>Sordariomycetes</taxon>
        <taxon>Xylariomycetidae</taxon>
        <taxon>Amphisphaeriales</taxon>
        <taxon>Apiosporaceae</taxon>
        <taxon>Apiospora</taxon>
    </lineage>
</organism>
<dbReference type="Pfam" id="PF02225">
    <property type="entry name" value="PA"/>
    <property type="match status" value="1"/>
</dbReference>
<feature type="region of interest" description="Disordered" evidence="2">
    <location>
        <begin position="1"/>
        <end position="92"/>
    </location>
</feature>
<feature type="compositionally biased region" description="Polar residues" evidence="2">
    <location>
        <begin position="48"/>
        <end position="58"/>
    </location>
</feature>
<gene>
    <name evidence="7" type="ORF">PG993_004350</name>
</gene>
<dbReference type="SUPFAM" id="SSF47672">
    <property type="entry name" value="Transferrin receptor-like dimerisation domain"/>
    <property type="match status" value="1"/>
</dbReference>
<feature type="domain" description="PA" evidence="4">
    <location>
        <begin position="341"/>
        <end position="425"/>
    </location>
</feature>
<keyword evidence="3" id="KW-1133">Transmembrane helix</keyword>
<feature type="compositionally biased region" description="Acidic residues" evidence="2">
    <location>
        <begin position="74"/>
        <end position="92"/>
    </location>
</feature>
<dbReference type="Gene3D" id="3.40.630.10">
    <property type="entry name" value="Zn peptidases"/>
    <property type="match status" value="1"/>
</dbReference>
<dbReference type="Pfam" id="PF04389">
    <property type="entry name" value="Peptidase_M28"/>
    <property type="match status" value="1"/>
</dbReference>
<evidence type="ECO:0000259" key="5">
    <source>
        <dbReference type="Pfam" id="PF04253"/>
    </source>
</evidence>
<dbReference type="InterPro" id="IPR003137">
    <property type="entry name" value="PA_domain"/>
</dbReference>
<evidence type="ECO:0000256" key="1">
    <source>
        <dbReference type="ARBA" id="ARBA00005634"/>
    </source>
</evidence>
<dbReference type="Gene3D" id="3.50.30.30">
    <property type="match status" value="1"/>
</dbReference>
<feature type="domain" description="Peptidase M28" evidence="6">
    <location>
        <begin position="528"/>
        <end position="711"/>
    </location>
</feature>
<protein>
    <submittedName>
        <fullName evidence="7">Peptidase-like protein</fullName>
    </submittedName>
</protein>
<dbReference type="InterPro" id="IPR039373">
    <property type="entry name" value="Peptidase_M28B"/>
</dbReference>
<evidence type="ECO:0000259" key="4">
    <source>
        <dbReference type="Pfam" id="PF02225"/>
    </source>
</evidence>
<dbReference type="PANTHER" id="PTHR10404:SF71">
    <property type="entry name" value="CARBOXYPEPTIDASE TRE2, PUTATIVE (AFU_ORTHOLOGUE AFUA_3G10650)-RELATED"/>
    <property type="match status" value="1"/>
</dbReference>
<name>A0ABR1TCH9_9PEZI</name>
<reference evidence="7 8" key="1">
    <citation type="submission" date="2023-01" db="EMBL/GenBank/DDBJ databases">
        <title>Analysis of 21 Apiospora genomes using comparative genomics revels a genus with tremendous synthesis potential of carbohydrate active enzymes and secondary metabolites.</title>
        <authorList>
            <person name="Sorensen T."/>
        </authorList>
    </citation>
    <scope>NUCLEOTIDE SEQUENCE [LARGE SCALE GENOMIC DNA]</scope>
    <source>
        <strain evidence="7 8">CBS 33761</strain>
    </source>
</reference>
<keyword evidence="8" id="KW-1185">Reference proteome</keyword>
<evidence type="ECO:0000313" key="7">
    <source>
        <dbReference type="EMBL" id="KAK8044326.1"/>
    </source>
</evidence>
<evidence type="ECO:0000256" key="3">
    <source>
        <dbReference type="SAM" id="Phobius"/>
    </source>
</evidence>
<keyword evidence="3" id="KW-0472">Membrane</keyword>
<dbReference type="InterPro" id="IPR046450">
    <property type="entry name" value="PA_dom_sf"/>
</dbReference>
<evidence type="ECO:0000259" key="6">
    <source>
        <dbReference type="Pfam" id="PF04389"/>
    </source>
</evidence>
<evidence type="ECO:0000256" key="2">
    <source>
        <dbReference type="SAM" id="MobiDB-lite"/>
    </source>
</evidence>
<evidence type="ECO:0000313" key="8">
    <source>
        <dbReference type="Proteomes" id="UP001444661"/>
    </source>
</evidence>
<dbReference type="Gene3D" id="1.20.930.40">
    <property type="entry name" value="Transferrin receptor-like, dimerisation domain"/>
    <property type="match status" value="1"/>
</dbReference>
<proteinExistence type="inferred from homology"/>
<dbReference type="InterPro" id="IPR036757">
    <property type="entry name" value="TFR-like_dimer_dom_sf"/>
</dbReference>
<accession>A0ABR1TCH9</accession>
<feature type="domain" description="Transferrin receptor-like dimerisation" evidence="5">
    <location>
        <begin position="773"/>
        <end position="931"/>
    </location>
</feature>
<dbReference type="CDD" id="cd02121">
    <property type="entry name" value="PA_GCPII_like"/>
    <property type="match status" value="1"/>
</dbReference>
<feature type="transmembrane region" description="Helical" evidence="3">
    <location>
        <begin position="184"/>
        <end position="207"/>
    </location>
</feature>
<dbReference type="SUPFAM" id="SSF53187">
    <property type="entry name" value="Zn-dependent exopeptidases"/>
    <property type="match status" value="1"/>
</dbReference>
<dbReference type="Proteomes" id="UP001444661">
    <property type="component" value="Unassembled WGS sequence"/>
</dbReference>
<dbReference type="EMBL" id="JAQQWK010000003">
    <property type="protein sequence ID" value="KAK8044326.1"/>
    <property type="molecule type" value="Genomic_DNA"/>
</dbReference>
<dbReference type="SUPFAM" id="SSF52025">
    <property type="entry name" value="PA domain"/>
    <property type="match status" value="1"/>
</dbReference>
<dbReference type="CDD" id="cd08022">
    <property type="entry name" value="M28_PSMA_like"/>
    <property type="match status" value="1"/>
</dbReference>
<keyword evidence="3" id="KW-0812">Transmembrane</keyword>
<dbReference type="InterPro" id="IPR007365">
    <property type="entry name" value="TFR-like_dimer_dom"/>
</dbReference>
<sequence>MPSDDKSHYTPAPPIPTYDEAVHSSASNNDWQPPPRSPADYRPDAETEAQSLLTSSAGQRPRLPAGYRPPHVETDDEDSNWSLDSDDDDDAPEDAQMRREMQELEVEDPLNGSHSSSNSSLWRKRINFSLPQWKWRWRLPRLTVRLPRQTDGITESRNESSTQETSSNWRSRLPSLPKISIDSAAVLIVIGRLLAVFLVLGFLYLVFVSDMFANFSRRVGGKMFDPESVRTHVQMAMSTGRMRDTLEHFTSYAHIAGTEGDFALAMDVRNSLMKSGLEDVRVDEYYVYLNYPKPDGRAVEIMSEDGKKAKWSAKLEEDDTGGATAGRQTLAFHGHSKSGDVKGPLIYANYGSREDFQKLKDKGIETKGAIALVRYYGTQGDRALKIKAAELAGFAGCIIYSDPADDGFVKGETAPEGRFMPKDGVQRGGVSLMSWVVGDVLTPGWASTKGQPRMTPKQTKGLVQIPSLPLAWRDAQVLLQHIQGFGEPCSDDWRGGVPDVEWWSGNSSSPIVRLKNEQDENEQQPIWNIYGKIVGIEQNEKSIIIGSHRDAWGFGATDPGSGQAVFLEVARVFGDLLARGWRPLRTIEFMSWDAEEYNLIGSTEYVENNLDELRDNAWAYINLDTAVTGNDFAASGSPMFRAVLPKVLERVYDPRRNASLRTLWEERRAKLEGLGAGSDYVAFQDIAGTSSIDIRFEGDKYPYHSSYDNFNWMERVGDPEFVYHGLLGQVLGLLILELADRPILAFDVGNYARALGRYLSDLWKFCEAKGVKLDFTPIKKAIDEVENSVMQAQLWAIKWEEDVTNANGWEPASLGRLRTAYNTRLADFETALLDLEYGGGVSSTPTNPPAAPSLNSALSSFIPPLLLTTPHLQVPNRTQFVHVVFGPQLWSGYDEAYFPAIRDAVDAGDLELAQNITDKTGKIIAEAAKVLVREKKKPSS</sequence>
<comment type="caution">
    <text evidence="7">The sequence shown here is derived from an EMBL/GenBank/DDBJ whole genome shotgun (WGS) entry which is preliminary data.</text>
</comment>